<dbReference type="InterPro" id="IPR018895">
    <property type="entry name" value="DUF2474"/>
</dbReference>
<name>A0A6S7AHS4_9BURK</name>
<gene>
    <name evidence="2" type="ORF">LMG3441_04401</name>
</gene>
<keyword evidence="3" id="KW-1185">Reference proteome</keyword>
<dbReference type="Proteomes" id="UP000494269">
    <property type="component" value="Unassembled WGS sequence"/>
</dbReference>
<organism evidence="2 3">
    <name type="scientific">Achromobacter kerstersii</name>
    <dbReference type="NCBI Taxonomy" id="1353890"/>
    <lineage>
        <taxon>Bacteria</taxon>
        <taxon>Pseudomonadati</taxon>
        <taxon>Pseudomonadota</taxon>
        <taxon>Betaproteobacteria</taxon>
        <taxon>Burkholderiales</taxon>
        <taxon>Alcaligenaceae</taxon>
        <taxon>Achromobacter</taxon>
    </lineage>
</organism>
<dbReference type="EMBL" id="CADIJQ010000008">
    <property type="protein sequence ID" value="CAB3727872.1"/>
    <property type="molecule type" value="Genomic_DNA"/>
</dbReference>
<accession>A0A6S7AHS4</accession>
<proteinExistence type="predicted"/>
<sequence length="54" mass="5690">MARMSASASPNPTALPSWRSRLLWLAMIWAASVAALGAAAYALRLVMRAIGMSA</sequence>
<reference evidence="2 3" key="1">
    <citation type="submission" date="2020-04" db="EMBL/GenBank/DDBJ databases">
        <authorList>
            <person name="De Canck E."/>
        </authorList>
    </citation>
    <scope>NUCLEOTIDE SEQUENCE [LARGE SCALE GENOMIC DNA]</scope>
    <source>
        <strain evidence="2 3">LMG 3441</strain>
    </source>
</reference>
<dbReference type="Pfam" id="PF10617">
    <property type="entry name" value="DUF2474"/>
    <property type="match status" value="1"/>
</dbReference>
<evidence type="ECO:0000313" key="3">
    <source>
        <dbReference type="Proteomes" id="UP000494269"/>
    </source>
</evidence>
<evidence type="ECO:0000256" key="1">
    <source>
        <dbReference type="SAM" id="Phobius"/>
    </source>
</evidence>
<dbReference type="AlphaFoldDB" id="A0A6S7AHS4"/>
<evidence type="ECO:0000313" key="2">
    <source>
        <dbReference type="EMBL" id="CAB3727872.1"/>
    </source>
</evidence>
<keyword evidence="1" id="KW-1133">Transmembrane helix</keyword>
<protein>
    <recommendedName>
        <fullName evidence="4">DUF2474 domain-containing protein</fullName>
    </recommendedName>
</protein>
<keyword evidence="1" id="KW-0472">Membrane</keyword>
<feature type="transmembrane region" description="Helical" evidence="1">
    <location>
        <begin position="22"/>
        <end position="43"/>
    </location>
</feature>
<keyword evidence="1" id="KW-0812">Transmembrane</keyword>
<evidence type="ECO:0008006" key="4">
    <source>
        <dbReference type="Google" id="ProtNLM"/>
    </source>
</evidence>